<dbReference type="SUPFAM" id="SSF50156">
    <property type="entry name" value="PDZ domain-like"/>
    <property type="match status" value="1"/>
</dbReference>
<evidence type="ECO:0000313" key="1">
    <source>
        <dbReference type="EMBL" id="GMI24563.1"/>
    </source>
</evidence>
<dbReference type="OrthoDB" id="193549at2759"/>
<proteinExistence type="predicted"/>
<gene>
    <name evidence="1" type="ORF">TrCOL_g6085</name>
</gene>
<evidence type="ECO:0008006" key="3">
    <source>
        <dbReference type="Google" id="ProtNLM"/>
    </source>
</evidence>
<dbReference type="SUPFAM" id="SSF55961">
    <property type="entry name" value="Bet v1-like"/>
    <property type="match status" value="1"/>
</dbReference>
<keyword evidence="2" id="KW-1185">Reference proteome</keyword>
<dbReference type="Gene3D" id="2.30.42.10">
    <property type="match status" value="1"/>
</dbReference>
<comment type="caution">
    <text evidence="1">The sequence shown here is derived from an EMBL/GenBank/DDBJ whole genome shotgun (WGS) entry which is preliminary data.</text>
</comment>
<reference evidence="2" key="1">
    <citation type="journal article" date="2023" name="Commun. Biol.">
        <title>Genome analysis of Parmales, the sister group of diatoms, reveals the evolutionary specialization of diatoms from phago-mixotrophs to photoautotrophs.</title>
        <authorList>
            <person name="Ban H."/>
            <person name="Sato S."/>
            <person name="Yoshikawa S."/>
            <person name="Yamada K."/>
            <person name="Nakamura Y."/>
            <person name="Ichinomiya M."/>
            <person name="Sato N."/>
            <person name="Blanc-Mathieu R."/>
            <person name="Endo H."/>
            <person name="Kuwata A."/>
            <person name="Ogata H."/>
        </authorList>
    </citation>
    <scope>NUCLEOTIDE SEQUENCE [LARGE SCALE GENOMIC DNA]</scope>
</reference>
<dbReference type="Proteomes" id="UP001165065">
    <property type="component" value="Unassembled WGS sequence"/>
</dbReference>
<dbReference type="EMBL" id="BRYA01000586">
    <property type="protein sequence ID" value="GMI24563.1"/>
    <property type="molecule type" value="Genomic_DNA"/>
</dbReference>
<organism evidence="1 2">
    <name type="scientific">Triparma columacea</name>
    <dbReference type="NCBI Taxonomy" id="722753"/>
    <lineage>
        <taxon>Eukaryota</taxon>
        <taxon>Sar</taxon>
        <taxon>Stramenopiles</taxon>
        <taxon>Ochrophyta</taxon>
        <taxon>Bolidophyceae</taxon>
        <taxon>Parmales</taxon>
        <taxon>Triparmaceae</taxon>
        <taxon>Triparma</taxon>
    </lineage>
</organism>
<name>A0A9W7FYT2_9STRA</name>
<accession>A0A9W7FYT2</accession>
<protein>
    <recommendedName>
        <fullName evidence="3">PDZ domain-containing protein</fullName>
    </recommendedName>
</protein>
<sequence>MCACALSWLPWFRKAENPSTESDDEDGLTIEERSFTTTHPTPESASLALLSPSSSRRLSMVKESDRNREMRVRYQQRLRYKCFKKSRKTGVNLERWLEVKLSKVGDPTSIVLRKKQEREVGEAEKEDNGASIRVSKISNLRCKWGDVGGKRCLGVEFSDKTCSPLVIMPLGETNTNDEVRGGRIVLDLPGGASSSSSDDSNYSVKDHPTMYDSDFLDDLMSLLTAYHYRKPLPDSNPSVAVISTLRTTIQDGIFTSMQNYGDKLSADSTVWDLTRHEIDGSRVLKSRSFSPNISRFKVKTHVRMDIDTVWEHVSNWFKRPLYDEDLFRANILREVEIEGGGGELQIVYYRYSTGGKSIVGNREFLEGRLLIPPADEGRKRVGRIITYPIRSDCIEEYATSIPGYGVGVCKALRGTHHECAWFVTEFGSKGWCKVEVVVKMELEGNFFDPDLGAYYLHILKRMKETLPDSPIDVPTEPQIISRPFPIKRALTLSNAVMGFSCSVVKGLPGVGFGMTVTVTDGGLMEITHVSSSIGILPIEVNGKKIGGAEVKVGDIIVEVEGVSTVGKDTKLLLNVMKKCKIGSSVTLGLERLGSK</sequence>
<dbReference type="InterPro" id="IPR023393">
    <property type="entry name" value="START-like_dom_sf"/>
</dbReference>
<dbReference type="Gene3D" id="3.30.530.20">
    <property type="match status" value="1"/>
</dbReference>
<evidence type="ECO:0000313" key="2">
    <source>
        <dbReference type="Proteomes" id="UP001165065"/>
    </source>
</evidence>
<dbReference type="AlphaFoldDB" id="A0A9W7FYT2"/>
<dbReference type="InterPro" id="IPR036034">
    <property type="entry name" value="PDZ_sf"/>
</dbReference>